<feature type="domain" description="Peptidase S1" evidence="5">
    <location>
        <begin position="66"/>
        <end position="324"/>
    </location>
</feature>
<dbReference type="InterPro" id="IPR009003">
    <property type="entry name" value="Peptidase_S1_PA"/>
</dbReference>
<keyword evidence="1" id="KW-0732">Signal</keyword>
<dbReference type="CDD" id="cd00190">
    <property type="entry name" value="Tryp_SPc"/>
    <property type="match status" value="1"/>
</dbReference>
<dbReference type="SUPFAM" id="SSF50494">
    <property type="entry name" value="Trypsin-like serine proteases"/>
    <property type="match status" value="1"/>
</dbReference>
<dbReference type="InterPro" id="IPR001254">
    <property type="entry name" value="Trypsin_dom"/>
</dbReference>
<name>A0A671DPA0_RHIFE</name>
<accession>A0A671DPA0</accession>
<organism evidence="6 7">
    <name type="scientific">Rhinolophus ferrumequinum</name>
    <name type="common">Greater horseshoe bat</name>
    <dbReference type="NCBI Taxonomy" id="59479"/>
    <lineage>
        <taxon>Eukaryota</taxon>
        <taxon>Metazoa</taxon>
        <taxon>Chordata</taxon>
        <taxon>Craniata</taxon>
        <taxon>Vertebrata</taxon>
        <taxon>Euteleostomi</taxon>
        <taxon>Mammalia</taxon>
        <taxon>Eutheria</taxon>
        <taxon>Laurasiatheria</taxon>
        <taxon>Chiroptera</taxon>
        <taxon>Yinpterochiroptera</taxon>
        <taxon>Rhinolophoidea</taxon>
        <taxon>Rhinolophidae</taxon>
        <taxon>Rhinolophinae</taxon>
        <taxon>Rhinolophus</taxon>
    </lineage>
</organism>
<keyword evidence="7" id="KW-1185">Reference proteome</keyword>
<dbReference type="FunFam" id="2.40.10.10:FF:000005">
    <property type="entry name" value="Serine protease 37"/>
    <property type="match status" value="1"/>
</dbReference>
<dbReference type="Proteomes" id="UP000472240">
    <property type="component" value="Chromosome 6"/>
</dbReference>
<dbReference type="AlphaFoldDB" id="A0A671DPA0"/>
<dbReference type="GeneTree" id="ENSGT01030000234551"/>
<dbReference type="PANTHER" id="PTHR24271:SF81">
    <property type="entry name" value="GRANZYME B"/>
    <property type="match status" value="1"/>
</dbReference>
<protein>
    <recommendedName>
        <fullName evidence="5">Peptidase S1 domain-containing protein</fullName>
    </recommendedName>
</protein>
<dbReference type="Ensembl" id="ENSRFET00010001484.1">
    <property type="protein sequence ID" value="ENSRFEP00010001345.1"/>
    <property type="gene ID" value="ENSRFEG00010001016.1"/>
</dbReference>
<reference evidence="6" key="4">
    <citation type="submission" date="2025-08" db="UniProtKB">
        <authorList>
            <consortium name="Ensembl"/>
        </authorList>
    </citation>
    <scope>IDENTIFICATION</scope>
</reference>
<feature type="region of interest" description="Disordered" evidence="4">
    <location>
        <begin position="262"/>
        <end position="298"/>
    </location>
</feature>
<dbReference type="InterPro" id="IPR018114">
    <property type="entry name" value="TRYPSIN_HIS"/>
</dbReference>
<evidence type="ECO:0000313" key="7">
    <source>
        <dbReference type="Proteomes" id="UP000472240"/>
    </source>
</evidence>
<dbReference type="InParanoid" id="A0A671DPA0"/>
<dbReference type="Pfam" id="PF00089">
    <property type="entry name" value="Trypsin"/>
    <property type="match status" value="1"/>
</dbReference>
<reference evidence="6 7" key="2">
    <citation type="journal article" date="2018" name="Annu Rev Anim Biosci">
        <title>Bat Biology, Genomes, and the Bat1K Project: To Generate Chromosome-Level Genomes for All Living Bat Species.</title>
        <authorList>
            <person name="Teeling E.C."/>
            <person name="Vernes S.C."/>
            <person name="Davalos L.M."/>
            <person name="Ray D.A."/>
            <person name="Gilbert M.T.P."/>
            <person name="Myers E."/>
        </authorList>
    </citation>
    <scope>NUCLEOTIDE SEQUENCE</scope>
</reference>
<dbReference type="InterPro" id="IPR001314">
    <property type="entry name" value="Peptidase_S1A"/>
</dbReference>
<dbReference type="GO" id="GO:0006508">
    <property type="term" value="P:proteolysis"/>
    <property type="evidence" value="ECO:0007669"/>
    <property type="project" value="InterPro"/>
</dbReference>
<reference evidence="7" key="3">
    <citation type="submission" date="2018-12" db="EMBL/GenBank/DDBJ databases">
        <title>G10K-VGP greater horseshoe bat female genome, primary haplotype.</title>
        <authorList>
            <person name="Teeling E."/>
            <person name="Myers G."/>
            <person name="Vernes S."/>
            <person name="Pippel M."/>
            <person name="Winkler S."/>
            <person name="Fedrigo O."/>
            <person name="Rhie A."/>
            <person name="Koren S."/>
            <person name="Phillippy A."/>
            <person name="Lewin H."/>
            <person name="Damas J."/>
            <person name="Howe K."/>
            <person name="Mountcastle J."/>
            <person name="Jarvis E.D."/>
        </authorList>
    </citation>
    <scope>NUCLEOTIDE SEQUENCE [LARGE SCALE GENOMIC DNA]</scope>
</reference>
<reference evidence="6" key="5">
    <citation type="submission" date="2025-09" db="UniProtKB">
        <authorList>
            <consortium name="Ensembl"/>
        </authorList>
    </citation>
    <scope>IDENTIFICATION</scope>
</reference>
<evidence type="ECO:0000256" key="4">
    <source>
        <dbReference type="SAM" id="MobiDB-lite"/>
    </source>
</evidence>
<evidence type="ECO:0000256" key="3">
    <source>
        <dbReference type="ARBA" id="ARBA00023157"/>
    </source>
</evidence>
<dbReference type="PRINTS" id="PR00722">
    <property type="entry name" value="CHYMOTRYPSIN"/>
</dbReference>
<proteinExistence type="predicted"/>
<dbReference type="PANTHER" id="PTHR24271">
    <property type="entry name" value="KALLIKREIN-RELATED"/>
    <property type="match status" value="1"/>
</dbReference>
<keyword evidence="3" id="KW-1015">Disulfide bond</keyword>
<dbReference type="GO" id="GO:0005737">
    <property type="term" value="C:cytoplasm"/>
    <property type="evidence" value="ECO:0007669"/>
    <property type="project" value="TreeGrafter"/>
</dbReference>
<dbReference type="InterPro" id="IPR043504">
    <property type="entry name" value="Peptidase_S1_PA_chymotrypsin"/>
</dbReference>
<evidence type="ECO:0000256" key="1">
    <source>
        <dbReference type="ARBA" id="ARBA00022729"/>
    </source>
</evidence>
<dbReference type="PROSITE" id="PS50240">
    <property type="entry name" value="TRYPSIN_DOM"/>
    <property type="match status" value="1"/>
</dbReference>
<sequence>MKHYKTREELEVPEPTCTSFLSRGLKDSAEEHQRSNLGSFPGKMWPFLLLLLLAFLLPPRAEAEEIIGGHEAKPHSRPYMAYIQFVDKGEKKICGGVLVRENFVLTAAHCSGSSIIVTLGAHNIKQQEKTQQVFQVTKAIPHPDYNPKNISNDIMLLQLERNIKLTKAVKPLRLPRGKDSVRPGQKCSVAGWGQVTLMGTLANTLQEVELTVQEDWECKSYLRNYYDPAIQICAGNPTEKKASFQVRLSLASLDLGRGVLGEGWGRGDPSSGEPLHPPACDPSPQKGHGEQPSWGEIGPLSTNQGLMVNLYKVLLQKDDSAILWRTLRHSAYIAVLLREQ</sequence>
<evidence type="ECO:0000259" key="5">
    <source>
        <dbReference type="PROSITE" id="PS50240"/>
    </source>
</evidence>
<dbReference type="PROSITE" id="PS00134">
    <property type="entry name" value="TRYPSIN_HIS"/>
    <property type="match status" value="1"/>
</dbReference>
<dbReference type="GO" id="GO:0004252">
    <property type="term" value="F:serine-type endopeptidase activity"/>
    <property type="evidence" value="ECO:0007669"/>
    <property type="project" value="InterPro"/>
</dbReference>
<keyword evidence="2" id="KW-0865">Zymogen</keyword>
<dbReference type="SMART" id="SM00020">
    <property type="entry name" value="Tryp_SPc"/>
    <property type="match status" value="1"/>
</dbReference>
<evidence type="ECO:0000313" key="6">
    <source>
        <dbReference type="Ensembl" id="ENSRFEP00010001345.1"/>
    </source>
</evidence>
<reference evidence="6 7" key="1">
    <citation type="journal article" date="2015" name="Annu Rev Anim Biosci">
        <title>The Genome 10K Project: a way forward.</title>
        <authorList>
            <person name="Koepfli K.P."/>
            <person name="Paten B."/>
            <person name="O'Brien S.J."/>
            <person name="Koepfli K.P."/>
            <person name="Paten B."/>
            <person name="Antunes A."/>
            <person name="Belov K."/>
            <person name="Bustamante C."/>
            <person name="Castoe T.A."/>
            <person name="Clawson H."/>
            <person name="Crawford A.J."/>
            <person name="Diekhans M."/>
            <person name="Distel D."/>
            <person name="Durbin R."/>
            <person name="Earl D."/>
            <person name="Fujita M.K."/>
            <person name="Gamble T."/>
            <person name="Georges A."/>
            <person name="Gemmell N."/>
            <person name="Gilbert M.T."/>
            <person name="Graves J.M."/>
            <person name="Green R.E."/>
            <person name="Hickey G."/>
            <person name="Jarvis E.D."/>
            <person name="Johnson W."/>
            <person name="Komissarov A."/>
            <person name="Korf I."/>
            <person name="Kuhn R."/>
            <person name="Larkin D.M."/>
            <person name="Lewin H."/>
            <person name="Lopez J.V."/>
            <person name="Ma J."/>
            <person name="Marques-Bonet T."/>
            <person name="Miller W."/>
            <person name="Murphy R."/>
            <person name="Pevzner P."/>
            <person name="Shapiro B."/>
            <person name="Steiner C."/>
            <person name="Tamazian G."/>
            <person name="Venkatesh B."/>
            <person name="Wang J."/>
            <person name="Wayne R."/>
            <person name="Wiley E."/>
            <person name="Yang H."/>
            <person name="Zhang G."/>
            <person name="Haussler D."/>
            <person name="Ryder O."/>
            <person name="O'Brien S.J."/>
        </authorList>
    </citation>
    <scope>NUCLEOTIDE SEQUENCE</scope>
</reference>
<gene>
    <name evidence="6" type="primary">LOC117022812</name>
</gene>
<dbReference type="Gene3D" id="2.40.10.10">
    <property type="entry name" value="Trypsin-like serine proteases"/>
    <property type="match status" value="2"/>
</dbReference>
<evidence type="ECO:0000256" key="2">
    <source>
        <dbReference type="ARBA" id="ARBA00023145"/>
    </source>
</evidence>